<organism evidence="1 2">
    <name type="scientific">Willisornis vidua</name>
    <name type="common">Xingu scale-backed antbird</name>
    <dbReference type="NCBI Taxonomy" id="1566151"/>
    <lineage>
        <taxon>Eukaryota</taxon>
        <taxon>Metazoa</taxon>
        <taxon>Chordata</taxon>
        <taxon>Craniata</taxon>
        <taxon>Vertebrata</taxon>
        <taxon>Euteleostomi</taxon>
        <taxon>Archelosauria</taxon>
        <taxon>Archosauria</taxon>
        <taxon>Dinosauria</taxon>
        <taxon>Saurischia</taxon>
        <taxon>Theropoda</taxon>
        <taxon>Coelurosauria</taxon>
        <taxon>Aves</taxon>
        <taxon>Neognathae</taxon>
        <taxon>Neoaves</taxon>
        <taxon>Telluraves</taxon>
        <taxon>Australaves</taxon>
        <taxon>Passeriformes</taxon>
        <taxon>Thamnophilidae</taxon>
        <taxon>Willisornis</taxon>
    </lineage>
</organism>
<evidence type="ECO:0000313" key="1">
    <source>
        <dbReference type="EMBL" id="KAJ7414839.1"/>
    </source>
</evidence>
<keyword evidence="2" id="KW-1185">Reference proteome</keyword>
<sequence>MEILDVSLSTDAADLATGKIVEKAVDMIQIYYDKVFDMVSSGVLKAVKLGGTETVVRTSVHTMEWSGSAQNQILELETGRCALGVPITYLQWLAGIWLQDQANMSQRDMC</sequence>
<name>A0ABQ9DAF2_9PASS</name>
<gene>
    <name evidence="1" type="ORF">WISP_81234</name>
</gene>
<comment type="caution">
    <text evidence="1">The sequence shown here is derived from an EMBL/GenBank/DDBJ whole genome shotgun (WGS) entry which is preliminary data.</text>
</comment>
<dbReference type="EMBL" id="WHWB01034029">
    <property type="protein sequence ID" value="KAJ7414839.1"/>
    <property type="molecule type" value="Genomic_DNA"/>
</dbReference>
<dbReference type="Proteomes" id="UP001145742">
    <property type="component" value="Unassembled WGS sequence"/>
</dbReference>
<accession>A0ABQ9DAF2</accession>
<proteinExistence type="predicted"/>
<protein>
    <submittedName>
        <fullName evidence="1">Uncharacterized protein</fullName>
    </submittedName>
</protein>
<evidence type="ECO:0000313" key="2">
    <source>
        <dbReference type="Proteomes" id="UP001145742"/>
    </source>
</evidence>
<reference evidence="1" key="1">
    <citation type="submission" date="2019-10" db="EMBL/GenBank/DDBJ databases">
        <authorList>
            <person name="Soares A.E.R."/>
            <person name="Aleixo A."/>
            <person name="Schneider P."/>
            <person name="Miyaki C.Y."/>
            <person name="Schneider M.P."/>
            <person name="Mello C."/>
            <person name="Vasconcelos A.T.R."/>
        </authorList>
    </citation>
    <scope>NUCLEOTIDE SEQUENCE</scope>
    <source>
        <tissue evidence="1">Muscle</tissue>
    </source>
</reference>